<evidence type="ECO:0000313" key="2">
    <source>
        <dbReference type="Proteomes" id="UP000326396"/>
    </source>
</evidence>
<evidence type="ECO:0000313" key="1">
    <source>
        <dbReference type="EMBL" id="KAD3068081.1"/>
    </source>
</evidence>
<dbReference type="PANTHER" id="PTHR45495">
    <property type="entry name" value="DNAJ PROTEIN JJJ1 HOMOLOG"/>
    <property type="match status" value="1"/>
</dbReference>
<dbReference type="EMBL" id="SZYD01000017">
    <property type="protein sequence ID" value="KAD3068081.1"/>
    <property type="molecule type" value="Genomic_DNA"/>
</dbReference>
<comment type="caution">
    <text evidence="1">The sequence shown here is derived from an EMBL/GenBank/DDBJ whole genome shotgun (WGS) entry which is preliminary data.</text>
</comment>
<dbReference type="InterPro" id="IPR044648">
    <property type="entry name" value="JJJ1_plant"/>
</dbReference>
<proteinExistence type="predicted"/>
<dbReference type="CDD" id="cd06257">
    <property type="entry name" value="DnaJ"/>
    <property type="match status" value="1"/>
</dbReference>
<dbReference type="InterPro" id="IPR001623">
    <property type="entry name" value="DnaJ_domain"/>
</dbReference>
<protein>
    <recommendedName>
        <fullName evidence="3">J domain-containing protein</fullName>
    </recommendedName>
</protein>
<organism evidence="1 2">
    <name type="scientific">Mikania micrantha</name>
    <name type="common">bitter vine</name>
    <dbReference type="NCBI Taxonomy" id="192012"/>
    <lineage>
        <taxon>Eukaryota</taxon>
        <taxon>Viridiplantae</taxon>
        <taxon>Streptophyta</taxon>
        <taxon>Embryophyta</taxon>
        <taxon>Tracheophyta</taxon>
        <taxon>Spermatophyta</taxon>
        <taxon>Magnoliopsida</taxon>
        <taxon>eudicotyledons</taxon>
        <taxon>Gunneridae</taxon>
        <taxon>Pentapetalae</taxon>
        <taxon>asterids</taxon>
        <taxon>campanulids</taxon>
        <taxon>Asterales</taxon>
        <taxon>Asteraceae</taxon>
        <taxon>Asteroideae</taxon>
        <taxon>Heliantheae alliance</taxon>
        <taxon>Eupatorieae</taxon>
        <taxon>Mikania</taxon>
    </lineage>
</organism>
<dbReference type="AlphaFoldDB" id="A0A5N6M2X6"/>
<name>A0A5N6M2X6_9ASTR</name>
<dbReference type="SUPFAM" id="SSF46565">
    <property type="entry name" value="Chaperone J-domain"/>
    <property type="match status" value="1"/>
</dbReference>
<accession>A0A5N6M2X6</accession>
<dbReference type="PANTHER" id="PTHR45495:SF1">
    <property type="entry name" value="DNAJ PROTEIN JJJ1 HOMOLOG"/>
    <property type="match status" value="1"/>
</dbReference>
<evidence type="ECO:0008006" key="3">
    <source>
        <dbReference type="Google" id="ProtNLM"/>
    </source>
</evidence>
<keyword evidence="2" id="KW-1185">Reference proteome</keyword>
<dbReference type="InterPro" id="IPR036869">
    <property type="entry name" value="J_dom_sf"/>
</dbReference>
<dbReference type="Proteomes" id="UP000326396">
    <property type="component" value="Linkage Group LG7"/>
</dbReference>
<dbReference type="Gene3D" id="1.10.287.110">
    <property type="entry name" value="DnaJ domain"/>
    <property type="match status" value="1"/>
</dbReference>
<gene>
    <name evidence="1" type="ORF">E3N88_35961</name>
</gene>
<sequence>MRIPNIRIVNLLFHQPPTLHMTAPSLPHPPYGCSSVALFRRCTSDEIRSEAKATALQWHPDKLEAKATALNAYKVLLDVRERARYGSHRSQILFSDDAWFILQLSLTIGDFV</sequence>
<reference evidence="1 2" key="1">
    <citation type="submission" date="2019-05" db="EMBL/GenBank/DDBJ databases">
        <title>Mikania micrantha, genome provides insights into the molecular mechanism of rapid growth.</title>
        <authorList>
            <person name="Liu B."/>
        </authorList>
    </citation>
    <scope>NUCLEOTIDE SEQUENCE [LARGE SCALE GENOMIC DNA]</scope>
    <source>
        <strain evidence="1">NLD-2019</strain>
        <tissue evidence="1">Leaf</tissue>
    </source>
</reference>
<dbReference type="OrthoDB" id="5894at2759"/>